<proteinExistence type="predicted"/>
<dbReference type="InterPro" id="IPR032710">
    <property type="entry name" value="NTF2-like_dom_sf"/>
</dbReference>
<dbReference type="AlphaFoldDB" id="A0A2N3V5E3"/>
<protein>
    <submittedName>
        <fullName evidence="2">SnoaL-like protein</fullName>
    </submittedName>
</protein>
<accession>A0A2N3V5E3</accession>
<dbReference type="RefSeq" id="WP_101468995.1">
    <property type="nucleotide sequence ID" value="NZ_PJMW01000003.1"/>
</dbReference>
<dbReference type="Pfam" id="PF13577">
    <property type="entry name" value="SnoaL_4"/>
    <property type="match status" value="1"/>
</dbReference>
<name>A0A2N3V5E3_9NOCA</name>
<reference evidence="2 3" key="1">
    <citation type="submission" date="2017-12" db="EMBL/GenBank/DDBJ databases">
        <title>Sequencing the genomes of 1000 Actinobacteria strains.</title>
        <authorList>
            <person name="Klenk H.-P."/>
        </authorList>
    </citation>
    <scope>NUCLEOTIDE SEQUENCE [LARGE SCALE GENOMIC DNA]</scope>
    <source>
        <strain evidence="2 3">DSM 44489</strain>
    </source>
</reference>
<sequence>MSEVLDLVGQVEQLTERLETLEAVRALNTLRHDLPRHINEGRWNQVGELFSADAFLDYRHLGQAQGRAAIQAYFAGLPQLIEDNSPAGQVLVKQFLHGHDVEILGERATGVSFFEEKVVFDTESSFVAGKFTDEYVREGGRWRFARIVLDLYWVIPYSRGWQQ</sequence>
<feature type="domain" description="SnoaL-like" evidence="1">
    <location>
        <begin position="19"/>
        <end position="146"/>
    </location>
</feature>
<evidence type="ECO:0000313" key="3">
    <source>
        <dbReference type="Proteomes" id="UP000233766"/>
    </source>
</evidence>
<evidence type="ECO:0000313" key="2">
    <source>
        <dbReference type="EMBL" id="PKV76843.1"/>
    </source>
</evidence>
<evidence type="ECO:0000259" key="1">
    <source>
        <dbReference type="Pfam" id="PF13577"/>
    </source>
</evidence>
<comment type="caution">
    <text evidence="2">The sequence shown here is derived from an EMBL/GenBank/DDBJ whole genome shotgun (WGS) entry which is preliminary data.</text>
</comment>
<dbReference type="OrthoDB" id="1492465at2"/>
<dbReference type="Gene3D" id="3.10.450.50">
    <property type="match status" value="1"/>
</dbReference>
<organism evidence="2 3">
    <name type="scientific">Nocardia fluminea</name>
    <dbReference type="NCBI Taxonomy" id="134984"/>
    <lineage>
        <taxon>Bacteria</taxon>
        <taxon>Bacillati</taxon>
        <taxon>Actinomycetota</taxon>
        <taxon>Actinomycetes</taxon>
        <taxon>Mycobacteriales</taxon>
        <taxon>Nocardiaceae</taxon>
        <taxon>Nocardia</taxon>
    </lineage>
</organism>
<gene>
    <name evidence="2" type="ORF">ATK86_7250</name>
</gene>
<dbReference type="Proteomes" id="UP000233766">
    <property type="component" value="Unassembled WGS sequence"/>
</dbReference>
<dbReference type="SUPFAM" id="SSF54427">
    <property type="entry name" value="NTF2-like"/>
    <property type="match status" value="1"/>
</dbReference>
<dbReference type="InterPro" id="IPR037401">
    <property type="entry name" value="SnoaL-like"/>
</dbReference>
<dbReference type="EMBL" id="PJMW01000003">
    <property type="protein sequence ID" value="PKV76843.1"/>
    <property type="molecule type" value="Genomic_DNA"/>
</dbReference>
<keyword evidence="3" id="KW-1185">Reference proteome</keyword>